<protein>
    <submittedName>
        <fullName evidence="2">Type VI secretion system lipoprotein TssJ</fullName>
    </submittedName>
</protein>
<dbReference type="Pfam" id="PF12790">
    <property type="entry name" value="T6SS-SciN"/>
    <property type="match status" value="1"/>
</dbReference>
<gene>
    <name evidence="2" type="primary">tssJ</name>
    <name evidence="2" type="ORF">Q4521_04910</name>
</gene>
<keyword evidence="1" id="KW-1133">Transmembrane helix</keyword>
<dbReference type="PANTHER" id="PTHR37625:SF4">
    <property type="entry name" value="OUTER MEMBRANE LIPOPROTEIN"/>
    <property type="match status" value="1"/>
</dbReference>
<comment type="caution">
    <text evidence="2">The sequence shown here is derived from an EMBL/GenBank/DDBJ whole genome shotgun (WGS) entry which is preliminary data.</text>
</comment>
<dbReference type="InterPro" id="IPR017734">
    <property type="entry name" value="T6SS_SciN"/>
</dbReference>
<proteinExistence type="predicted"/>
<keyword evidence="1" id="KW-0812">Transmembrane</keyword>
<dbReference type="RefSeq" id="WP_303491466.1">
    <property type="nucleotide sequence ID" value="NZ_JAUOPB010000003.1"/>
</dbReference>
<dbReference type="Proteomes" id="UP001169760">
    <property type="component" value="Unassembled WGS sequence"/>
</dbReference>
<sequence>MQPNNRLFFGNTVANIAIAVALLIGFTGCAATNYIVSPYDKLTVIANKDVNPDGSGRPSPIQIKVYQLTSRTTLDNLDFDKLFYRGEDFLSDELLEQKEFILQPKEELKHEIALVSGVTHIAVLAAYRDIDSTRWKHLYKINDTGYYSHKIMVTQQGLVDVPKSQKKQQRRRRERD</sequence>
<dbReference type="NCBIfam" id="TIGR03352">
    <property type="entry name" value="VI_chp_3"/>
    <property type="match status" value="1"/>
</dbReference>
<organism evidence="2 3">
    <name type="scientific">Saccharophagus degradans</name>
    <dbReference type="NCBI Taxonomy" id="86304"/>
    <lineage>
        <taxon>Bacteria</taxon>
        <taxon>Pseudomonadati</taxon>
        <taxon>Pseudomonadota</taxon>
        <taxon>Gammaproteobacteria</taxon>
        <taxon>Cellvibrionales</taxon>
        <taxon>Cellvibrionaceae</taxon>
        <taxon>Saccharophagus</taxon>
    </lineage>
</organism>
<evidence type="ECO:0000256" key="1">
    <source>
        <dbReference type="SAM" id="Phobius"/>
    </source>
</evidence>
<name>A0AAW7X2E3_9GAMM</name>
<dbReference type="EMBL" id="JAUOPB010000003">
    <property type="protein sequence ID" value="MDO6421803.1"/>
    <property type="molecule type" value="Genomic_DNA"/>
</dbReference>
<dbReference type="PROSITE" id="PS51257">
    <property type="entry name" value="PROKAR_LIPOPROTEIN"/>
    <property type="match status" value="1"/>
</dbReference>
<keyword evidence="1" id="KW-0472">Membrane</keyword>
<dbReference type="AlphaFoldDB" id="A0AAW7X2E3"/>
<reference evidence="2" key="1">
    <citation type="submission" date="2023-07" db="EMBL/GenBank/DDBJ databases">
        <title>Genome content predicts the carbon catabolic preferences of heterotrophic bacteria.</title>
        <authorList>
            <person name="Gralka M."/>
        </authorList>
    </citation>
    <scope>NUCLEOTIDE SEQUENCE</scope>
    <source>
        <strain evidence="2">I3M17_2</strain>
    </source>
</reference>
<accession>A0AAW7X2E3</accession>
<dbReference type="Gene3D" id="2.60.40.4150">
    <property type="entry name" value="Type VI secretion system, lipoprotein SciN"/>
    <property type="match status" value="1"/>
</dbReference>
<evidence type="ECO:0000313" key="2">
    <source>
        <dbReference type="EMBL" id="MDO6421803.1"/>
    </source>
</evidence>
<keyword evidence="2" id="KW-0449">Lipoprotein</keyword>
<dbReference type="InterPro" id="IPR038706">
    <property type="entry name" value="Type_VI_SciN-like_sf"/>
</dbReference>
<feature type="transmembrane region" description="Helical" evidence="1">
    <location>
        <begin position="12"/>
        <end position="36"/>
    </location>
</feature>
<evidence type="ECO:0000313" key="3">
    <source>
        <dbReference type="Proteomes" id="UP001169760"/>
    </source>
</evidence>
<dbReference type="PANTHER" id="PTHR37625">
    <property type="entry name" value="OUTER MEMBRANE LIPOPROTEIN-RELATED"/>
    <property type="match status" value="1"/>
</dbReference>